<dbReference type="OrthoDB" id="427974at2759"/>
<gene>
    <name evidence="1" type="ORF">INT47_005990</name>
</gene>
<dbReference type="Proteomes" id="UP000603453">
    <property type="component" value="Unassembled WGS sequence"/>
</dbReference>
<evidence type="ECO:0008006" key="3">
    <source>
        <dbReference type="Google" id="ProtNLM"/>
    </source>
</evidence>
<keyword evidence="2" id="KW-1185">Reference proteome</keyword>
<dbReference type="AlphaFoldDB" id="A0A8H7UVJ0"/>
<name>A0A8H7UVJ0_9FUNG</name>
<sequence length="296" mass="34387">MQLLQLPFELQLLILNHIKKDNHLDLAPLAHTCMYYFTMVADRFNWTNTVTILQPSRIHSSSLNYLMNARSITLITKRLQAVSDISTFPLILNILEKQQSNNNLQDIQMLVPTKAHHKIYQTLTNFPQTKLKQLTVRDPTDGGYIMSPIKYHLLLSQFITTTLSKSQSTLDQLDLSSFPSNILVSQYNNYQFPLVKSLKIALVGCQDQHHFHHYWRQFKSTFPNLQDLTLTVTKQHISLFKFLLQDISLFPWIKRLSVSSRETPKEYLSREELRSSMSGLNGLYRITAGWDMIDLS</sequence>
<reference evidence="1" key="1">
    <citation type="submission" date="2020-12" db="EMBL/GenBank/DDBJ databases">
        <title>Metabolic potential, ecology and presence of endohyphal bacteria is reflected in genomic diversity of Mucoromycotina.</title>
        <authorList>
            <person name="Muszewska A."/>
            <person name="Okrasinska A."/>
            <person name="Steczkiewicz K."/>
            <person name="Drgas O."/>
            <person name="Orlowska M."/>
            <person name="Perlinska-Lenart U."/>
            <person name="Aleksandrzak-Piekarczyk T."/>
            <person name="Szatraj K."/>
            <person name="Zielenkiewicz U."/>
            <person name="Pilsyk S."/>
            <person name="Malc E."/>
            <person name="Mieczkowski P."/>
            <person name="Kruszewska J.S."/>
            <person name="Biernat P."/>
            <person name="Pawlowska J."/>
        </authorList>
    </citation>
    <scope>NUCLEOTIDE SEQUENCE</scope>
    <source>
        <strain evidence="1">WA0000017839</strain>
    </source>
</reference>
<accession>A0A8H7UVJ0</accession>
<dbReference type="EMBL" id="JAEPRD010000166">
    <property type="protein sequence ID" value="KAG2195622.1"/>
    <property type="molecule type" value="Genomic_DNA"/>
</dbReference>
<evidence type="ECO:0000313" key="1">
    <source>
        <dbReference type="EMBL" id="KAG2195622.1"/>
    </source>
</evidence>
<evidence type="ECO:0000313" key="2">
    <source>
        <dbReference type="Proteomes" id="UP000603453"/>
    </source>
</evidence>
<proteinExistence type="predicted"/>
<organism evidence="1 2">
    <name type="scientific">Mucor saturninus</name>
    <dbReference type="NCBI Taxonomy" id="64648"/>
    <lineage>
        <taxon>Eukaryota</taxon>
        <taxon>Fungi</taxon>
        <taxon>Fungi incertae sedis</taxon>
        <taxon>Mucoromycota</taxon>
        <taxon>Mucoromycotina</taxon>
        <taxon>Mucoromycetes</taxon>
        <taxon>Mucorales</taxon>
        <taxon>Mucorineae</taxon>
        <taxon>Mucoraceae</taxon>
        <taxon>Mucor</taxon>
    </lineage>
</organism>
<comment type="caution">
    <text evidence="1">The sequence shown here is derived from an EMBL/GenBank/DDBJ whole genome shotgun (WGS) entry which is preliminary data.</text>
</comment>
<protein>
    <recommendedName>
        <fullName evidence="3">F-box domain-containing protein</fullName>
    </recommendedName>
</protein>